<accession>A0ACC0X6P8</accession>
<evidence type="ECO:0000313" key="2">
    <source>
        <dbReference type="Proteomes" id="UP001163603"/>
    </source>
</evidence>
<sequence length="356" mass="41698">MNLHLQFISWACHSLIMILRDKYSLTLFGYLQRIPENFVKKFKDELSVAATLMVPNGNVSRVGLKRVDNKIWFNDGWQEFMDRYAIRIGYFLVFRYEGHSSFNVHIYNLPSSEINYHSNPYSRTEVLYHSKQYRIFEEMEDDDLEFVDHSTLNKTFNPPALQNLLTSSKYNNSIHYAGEANLHRSKVTLYSPDGELERLKKAGRKKRKIDPNNQDSSVQYEHEGEMRFRFYESASARKRTATAEERERAINAAKSFEPTNPFCRVYLPSCFAEKHLNGISGFIKLQMSDGKQWPVRCLYKGGRAKFSQGWYEFTLENNLGEGDVCIFEVLRVRDFVLKVTVFRIMESTGYVNRLPQ</sequence>
<reference evidence="2" key="1">
    <citation type="journal article" date="2023" name="G3 (Bethesda)">
        <title>Genome assembly and association tests identify interacting loci associated with vigor, precocity, and sex in interspecific pistachio rootstocks.</title>
        <authorList>
            <person name="Palmer W."/>
            <person name="Jacygrad E."/>
            <person name="Sagayaradj S."/>
            <person name="Cavanaugh K."/>
            <person name="Han R."/>
            <person name="Bertier L."/>
            <person name="Beede B."/>
            <person name="Kafkas S."/>
            <person name="Golino D."/>
            <person name="Preece J."/>
            <person name="Michelmore R."/>
        </authorList>
    </citation>
    <scope>NUCLEOTIDE SEQUENCE [LARGE SCALE GENOMIC DNA]</scope>
</reference>
<dbReference type="Proteomes" id="UP001163603">
    <property type="component" value="Chromosome 14"/>
</dbReference>
<evidence type="ECO:0000313" key="1">
    <source>
        <dbReference type="EMBL" id="KAJ0011190.1"/>
    </source>
</evidence>
<protein>
    <submittedName>
        <fullName evidence="1">Uncharacterized protein</fullName>
    </submittedName>
</protein>
<keyword evidence="2" id="KW-1185">Reference proteome</keyword>
<name>A0ACC0X6P8_9ROSI</name>
<proteinExistence type="predicted"/>
<gene>
    <name evidence="1" type="ORF">Pint_34507</name>
</gene>
<organism evidence="1 2">
    <name type="scientific">Pistacia integerrima</name>
    <dbReference type="NCBI Taxonomy" id="434235"/>
    <lineage>
        <taxon>Eukaryota</taxon>
        <taxon>Viridiplantae</taxon>
        <taxon>Streptophyta</taxon>
        <taxon>Embryophyta</taxon>
        <taxon>Tracheophyta</taxon>
        <taxon>Spermatophyta</taxon>
        <taxon>Magnoliopsida</taxon>
        <taxon>eudicotyledons</taxon>
        <taxon>Gunneridae</taxon>
        <taxon>Pentapetalae</taxon>
        <taxon>rosids</taxon>
        <taxon>malvids</taxon>
        <taxon>Sapindales</taxon>
        <taxon>Anacardiaceae</taxon>
        <taxon>Pistacia</taxon>
    </lineage>
</organism>
<dbReference type="EMBL" id="CM047749">
    <property type="protein sequence ID" value="KAJ0011190.1"/>
    <property type="molecule type" value="Genomic_DNA"/>
</dbReference>
<comment type="caution">
    <text evidence="1">The sequence shown here is derived from an EMBL/GenBank/DDBJ whole genome shotgun (WGS) entry which is preliminary data.</text>
</comment>